<keyword evidence="4" id="KW-0812">Transmembrane</keyword>
<dbReference type="Proteomes" id="UP000062260">
    <property type="component" value="Chromosome"/>
</dbReference>
<evidence type="ECO:0000256" key="5">
    <source>
        <dbReference type="ARBA" id="ARBA00022989"/>
    </source>
</evidence>
<accession>A0A0X8FL41</accession>
<reference evidence="8 9" key="1">
    <citation type="journal article" date="2016" name="Genome Announc.">
        <title>Complete Genome Sequences of Aerococcus christensenii CCUG 28831T, Aerococcus sanguinicola CCUG 43001T, Aerococcus urinae CCUG 36881T, Aerococcus urinaeequi CCUG 28094T, Aerococcus urinaehominis CCUG 42038 BT, and Aerococcus viridans CCUG 4311T.</title>
        <authorList>
            <person name="Carkaci D."/>
            <person name="Dargis R."/>
            <person name="Nielsen X.C."/>
            <person name="Skovgaard O."/>
            <person name="Fuursted K."/>
            <person name="Christensen J.J."/>
        </authorList>
    </citation>
    <scope>NUCLEOTIDE SEQUENCE [LARGE SCALE GENOMIC DNA]</scope>
    <source>
        <strain evidence="8 9">CCUG42038B</strain>
    </source>
</reference>
<sequence length="156" mass="17212">MTAFIIQLIGALFVGIFCGINVNVPTKLLKWVPIIDVAGWAAYLILINNLNFSVPIGTYLASLVIAGMSHWFARIFHEPVTAFFIPGFFTLVPGGGMYRTALAFIQGNMSLGVQELTTTLFTALAIALAVFTVDSFMQIINGQQLPKFVRKNRRLR</sequence>
<dbReference type="GO" id="GO:0005886">
    <property type="term" value="C:plasma membrane"/>
    <property type="evidence" value="ECO:0007669"/>
    <property type="project" value="UniProtKB-SubCell"/>
</dbReference>
<evidence type="ECO:0000256" key="4">
    <source>
        <dbReference type="ARBA" id="ARBA00022692"/>
    </source>
</evidence>
<keyword evidence="3" id="KW-0997">Cell inner membrane</keyword>
<dbReference type="PANTHER" id="PTHR34390">
    <property type="entry name" value="UPF0442 PROTEIN YJJB-RELATED"/>
    <property type="match status" value="1"/>
</dbReference>
<keyword evidence="5" id="KW-1133">Transmembrane helix</keyword>
<name>A0A0X8FL41_9LACT</name>
<dbReference type="GO" id="GO:0015744">
    <property type="term" value="P:succinate transport"/>
    <property type="evidence" value="ECO:0007669"/>
    <property type="project" value="TreeGrafter"/>
</dbReference>
<comment type="similarity">
    <text evidence="7">Belongs to the ThrE exporter (TC 2.A.79) family.</text>
</comment>
<keyword evidence="2" id="KW-1003">Cell membrane</keyword>
<reference evidence="9" key="2">
    <citation type="submission" date="2016-01" db="EMBL/GenBank/DDBJ databases">
        <title>Six Aerococcus type strain genome sequencing and assembly using PacBio and Illumina Hiseq.</title>
        <authorList>
            <person name="Carkaci D."/>
            <person name="Dargis R."/>
            <person name="Nielsen X.C."/>
            <person name="Skovgaard O."/>
            <person name="Fuursted K."/>
            <person name="Christensen J.J."/>
        </authorList>
    </citation>
    <scope>NUCLEOTIDE SEQUENCE [LARGE SCALE GENOMIC DNA]</scope>
    <source>
        <strain evidence="9">CCUG42038B</strain>
    </source>
</reference>
<dbReference type="InterPro" id="IPR024528">
    <property type="entry name" value="ThrE_2"/>
</dbReference>
<evidence type="ECO:0000256" key="6">
    <source>
        <dbReference type="ARBA" id="ARBA00023136"/>
    </source>
</evidence>
<protein>
    <submittedName>
        <fullName evidence="8">Uncharacterized protein</fullName>
    </submittedName>
</protein>
<dbReference type="InterPro" id="IPR050539">
    <property type="entry name" value="ThrE_Dicarb/AminoAcid_Exp"/>
</dbReference>
<evidence type="ECO:0000256" key="2">
    <source>
        <dbReference type="ARBA" id="ARBA00022475"/>
    </source>
</evidence>
<evidence type="ECO:0000313" key="9">
    <source>
        <dbReference type="Proteomes" id="UP000062260"/>
    </source>
</evidence>
<dbReference type="Pfam" id="PF12821">
    <property type="entry name" value="ThrE_2"/>
    <property type="match status" value="1"/>
</dbReference>
<dbReference type="PANTHER" id="PTHR34390:SF1">
    <property type="entry name" value="SUCCINATE TRANSPORTER SUBUNIT YJJB-RELATED"/>
    <property type="match status" value="1"/>
</dbReference>
<dbReference type="OrthoDB" id="9810047at2"/>
<dbReference type="KEGG" id="auh:AWM75_04545"/>
<proteinExistence type="inferred from homology"/>
<comment type="subcellular location">
    <subcellularLocation>
        <location evidence="1">Cell membrane</location>
        <topology evidence="1">Multi-pass membrane protein</topology>
    </subcellularLocation>
</comment>
<keyword evidence="9" id="KW-1185">Reference proteome</keyword>
<gene>
    <name evidence="8" type="ORF">AWM75_04545</name>
</gene>
<dbReference type="AlphaFoldDB" id="A0A0X8FL41"/>
<dbReference type="RefSeq" id="WP_067978810.1">
    <property type="nucleotide sequence ID" value="NZ_CP014163.1"/>
</dbReference>
<keyword evidence="6" id="KW-0472">Membrane</keyword>
<evidence type="ECO:0000256" key="7">
    <source>
        <dbReference type="ARBA" id="ARBA00034125"/>
    </source>
</evidence>
<organism evidence="8 9">
    <name type="scientific">Aerococcus urinaehominis</name>
    <dbReference type="NCBI Taxonomy" id="128944"/>
    <lineage>
        <taxon>Bacteria</taxon>
        <taxon>Bacillati</taxon>
        <taxon>Bacillota</taxon>
        <taxon>Bacilli</taxon>
        <taxon>Lactobacillales</taxon>
        <taxon>Aerococcaceae</taxon>
        <taxon>Aerococcus</taxon>
    </lineage>
</organism>
<evidence type="ECO:0000256" key="3">
    <source>
        <dbReference type="ARBA" id="ARBA00022519"/>
    </source>
</evidence>
<dbReference type="EMBL" id="CP014163">
    <property type="protein sequence ID" value="AMB99316.1"/>
    <property type="molecule type" value="Genomic_DNA"/>
</dbReference>
<evidence type="ECO:0000313" key="8">
    <source>
        <dbReference type="EMBL" id="AMB99316.1"/>
    </source>
</evidence>
<evidence type="ECO:0000256" key="1">
    <source>
        <dbReference type="ARBA" id="ARBA00004651"/>
    </source>
</evidence>
<dbReference type="STRING" id="128944.AWM75_04545"/>